<gene>
    <name evidence="1" type="ORF">HDCHBGLK_00296</name>
</gene>
<dbReference type="OrthoDB" id="4457835at2"/>
<dbReference type="GeneID" id="62694536"/>
<dbReference type="AlphaFoldDB" id="B0NA17"/>
<dbReference type="Pfam" id="PF04883">
    <property type="entry name" value="HK97-gp10_like"/>
    <property type="match status" value="1"/>
</dbReference>
<sequence length="138" mass="14985">MSDNAGFESSMDAAMLEIIADVGRNMKTACYVVEAEAKKNCPVDQGLLRASITSEVDISASEIVGMIGSTLEYAPYVHEGTGIYAKDGNGRKTPWGYTVMAGKYKGFHWTRGQRPQPFLEDAKLSKKSSIERILGGKS</sequence>
<keyword evidence="2" id="KW-1185">Reference proteome</keyword>
<dbReference type="eggNOG" id="ENOG5033DUZ">
    <property type="taxonomic scope" value="Bacteria"/>
</dbReference>
<protein>
    <submittedName>
        <fullName evidence="1">Uncharacterized protein</fullName>
    </submittedName>
</protein>
<dbReference type="KEGG" id="csci:HDCHBGLK_00296"/>
<dbReference type="HOGENOM" id="CLU_127046_1_0_9"/>
<evidence type="ECO:0000313" key="1">
    <source>
        <dbReference type="EMBL" id="QBF72951.1"/>
    </source>
</evidence>
<name>B0NA17_CLOS5</name>
<evidence type="ECO:0000313" key="2">
    <source>
        <dbReference type="Proteomes" id="UP000289664"/>
    </source>
</evidence>
<reference evidence="1 2" key="1">
    <citation type="journal article" date="2019" name="Appl. Environ. Microbiol.">
        <title>Clostridium scindens ATCC 35704: integration of nutritional requirements, the complete genome sequence, and global transcriptional responses to bile acids.</title>
        <authorList>
            <person name="Devendran S."/>
            <person name="Shrestha R."/>
            <person name="Alves J.M.P."/>
            <person name="Wolf P.G."/>
            <person name="Ly L."/>
            <person name="Hernandez A.G."/>
            <person name="Mendez-Garcia C."/>
            <person name="Inboden A."/>
            <person name="Wiley J."/>
            <person name="Paul O."/>
            <person name="Allen A."/>
            <person name="Springer E."/>
            <person name="Wright C.L."/>
            <person name="Fields C.J."/>
            <person name="Daniel S.L."/>
            <person name="Ridlon J.M."/>
        </authorList>
    </citation>
    <scope>NUCLEOTIDE SEQUENCE [LARGE SCALE GENOMIC DNA]</scope>
    <source>
        <strain evidence="1 2">ATCC 35704</strain>
    </source>
</reference>
<dbReference type="RefSeq" id="WP_004605839.1">
    <property type="nucleotide sequence ID" value="NZ_CP036170.1"/>
</dbReference>
<accession>B0NA17</accession>
<proteinExistence type="predicted"/>
<dbReference type="Proteomes" id="UP000289664">
    <property type="component" value="Chromosome"/>
</dbReference>
<dbReference type="InterPro" id="IPR010064">
    <property type="entry name" value="HK97-gp10_tail"/>
</dbReference>
<organism evidence="1 2">
    <name type="scientific">Clostridium scindens (strain ATCC 35704 / DSM 5676 / VPI 13733 / 19)</name>
    <dbReference type="NCBI Taxonomy" id="411468"/>
    <lineage>
        <taxon>Bacteria</taxon>
        <taxon>Bacillati</taxon>
        <taxon>Bacillota</taxon>
        <taxon>Clostridia</taxon>
        <taxon>Lachnospirales</taxon>
        <taxon>Lachnospiraceae</taxon>
    </lineage>
</organism>
<dbReference type="EMBL" id="CP036170">
    <property type="protein sequence ID" value="QBF72951.1"/>
    <property type="molecule type" value="Genomic_DNA"/>
</dbReference>
<dbReference type="STRING" id="411468.CLOSCI_00283"/>